<keyword evidence="10" id="KW-1185">Reference proteome</keyword>
<dbReference type="GO" id="GO:0005783">
    <property type="term" value="C:endoplasmic reticulum"/>
    <property type="evidence" value="ECO:0007669"/>
    <property type="project" value="UniProtKB-SubCell"/>
</dbReference>
<reference evidence="9" key="1">
    <citation type="submission" date="2022-07" db="EMBL/GenBank/DDBJ databases">
        <title>Phylogenomic reconstructions and comparative analyses of Kickxellomycotina fungi.</title>
        <authorList>
            <person name="Reynolds N.K."/>
            <person name="Stajich J.E."/>
            <person name="Barry K."/>
            <person name="Grigoriev I.V."/>
            <person name="Crous P."/>
            <person name="Smith M.E."/>
        </authorList>
    </citation>
    <scope>NUCLEOTIDE SEQUENCE</scope>
    <source>
        <strain evidence="9">RSA 1196</strain>
    </source>
</reference>
<comment type="subcellular location">
    <subcellularLocation>
        <location evidence="2">Endoplasmic reticulum</location>
    </subcellularLocation>
    <subcellularLocation>
        <location evidence="1">Membrane</location>
        <topology evidence="1">Multi-pass membrane protein</topology>
    </subcellularLocation>
</comment>
<dbReference type="EMBL" id="JANBPY010000090">
    <property type="protein sequence ID" value="KAJ1969142.1"/>
    <property type="molecule type" value="Genomic_DNA"/>
</dbReference>
<protein>
    <submittedName>
        <fullName evidence="9">Activating signal cointegrator 1 complex subunit</fullName>
        <ecNumber evidence="9">3.6.4.12</ecNumber>
    </submittedName>
</protein>
<evidence type="ECO:0000313" key="9">
    <source>
        <dbReference type="EMBL" id="KAJ1969142.1"/>
    </source>
</evidence>
<dbReference type="InterPro" id="IPR004179">
    <property type="entry name" value="Sec63-dom"/>
</dbReference>
<name>A0A9W8ATP4_9FUNG</name>
<proteinExistence type="predicted"/>
<dbReference type="OrthoDB" id="5575at2759"/>
<evidence type="ECO:0000313" key="10">
    <source>
        <dbReference type="Proteomes" id="UP001150925"/>
    </source>
</evidence>
<dbReference type="GO" id="GO:0003723">
    <property type="term" value="F:RNA binding"/>
    <property type="evidence" value="ECO:0007669"/>
    <property type="project" value="TreeGrafter"/>
</dbReference>
<dbReference type="SUPFAM" id="SSF81296">
    <property type="entry name" value="E set domains"/>
    <property type="match status" value="1"/>
</dbReference>
<dbReference type="GO" id="GO:0016020">
    <property type="term" value="C:membrane"/>
    <property type="evidence" value="ECO:0007669"/>
    <property type="project" value="UniProtKB-SubCell"/>
</dbReference>
<dbReference type="PANTHER" id="PTHR24075">
    <property type="entry name" value="SEC63 DOMAIN-CONTAINING"/>
    <property type="match status" value="1"/>
</dbReference>
<evidence type="ECO:0000256" key="3">
    <source>
        <dbReference type="ARBA" id="ARBA00022692"/>
    </source>
</evidence>
<dbReference type="EC" id="3.6.4.12" evidence="9"/>
<dbReference type="Pfam" id="PF02889">
    <property type="entry name" value="Sec63"/>
    <property type="match status" value="1"/>
</dbReference>
<dbReference type="InterPro" id="IPR014756">
    <property type="entry name" value="Ig_E-set"/>
</dbReference>
<dbReference type="AlphaFoldDB" id="A0A9W8ATP4"/>
<organism evidence="9 10">
    <name type="scientific">Dispira parvispora</name>
    <dbReference type="NCBI Taxonomy" id="1520584"/>
    <lineage>
        <taxon>Eukaryota</taxon>
        <taxon>Fungi</taxon>
        <taxon>Fungi incertae sedis</taxon>
        <taxon>Zoopagomycota</taxon>
        <taxon>Kickxellomycotina</taxon>
        <taxon>Dimargaritomycetes</taxon>
        <taxon>Dimargaritales</taxon>
        <taxon>Dimargaritaceae</taxon>
        <taxon>Dispira</taxon>
    </lineage>
</organism>
<keyword evidence="9" id="KW-0378">Hydrolase</keyword>
<keyword evidence="3" id="KW-0812">Transmembrane</keyword>
<evidence type="ECO:0000256" key="5">
    <source>
        <dbReference type="ARBA" id="ARBA00022989"/>
    </source>
</evidence>
<keyword evidence="6" id="KW-0472">Membrane</keyword>
<dbReference type="GO" id="GO:0043138">
    <property type="term" value="F:3'-5' DNA helicase activity"/>
    <property type="evidence" value="ECO:0007669"/>
    <property type="project" value="TreeGrafter"/>
</dbReference>
<gene>
    <name evidence="9" type="primary">ASCC3</name>
    <name evidence="9" type="ORF">IWQ62_000813</name>
</gene>
<accession>A0A9W8ATP4</accession>
<feature type="domain" description="SEC63" evidence="8">
    <location>
        <begin position="19"/>
        <end position="145"/>
    </location>
</feature>
<dbReference type="InterPro" id="IPR035892">
    <property type="entry name" value="C2_domain_sf"/>
</dbReference>
<evidence type="ECO:0000259" key="8">
    <source>
        <dbReference type="Pfam" id="PF02889"/>
    </source>
</evidence>
<evidence type="ECO:0000256" key="2">
    <source>
        <dbReference type="ARBA" id="ARBA00004240"/>
    </source>
</evidence>
<dbReference type="Gene3D" id="2.60.40.150">
    <property type="entry name" value="C2 domain"/>
    <property type="match status" value="1"/>
</dbReference>
<dbReference type="GO" id="GO:0016787">
    <property type="term" value="F:hydrolase activity"/>
    <property type="evidence" value="ECO:0007669"/>
    <property type="project" value="UniProtKB-KW"/>
</dbReference>
<comment type="caution">
    <text evidence="9">The sequence shown here is derived from an EMBL/GenBank/DDBJ whole genome shotgun (WGS) entry which is preliminary data.</text>
</comment>
<dbReference type="GO" id="GO:0005634">
    <property type="term" value="C:nucleus"/>
    <property type="evidence" value="ECO:0007669"/>
    <property type="project" value="TreeGrafter"/>
</dbReference>
<keyword evidence="5" id="KW-1133">Transmembrane helix</keyword>
<sequence>MSHHVEVQTENSSHCDPSSARVLVHVTLDWQKYVYHPRSKKPTGNYHTTYKPWPVPPGQAYSPYFRKQANEGWWLVLGDPARDEILTLQNISFPVSTSSSSPTTQSQVKTTLDVVLPISMGVMNPKWQLYLISDVYVGLDQQRDVQFTMKSDKA</sequence>
<dbReference type="Proteomes" id="UP001150925">
    <property type="component" value="Unassembled WGS sequence"/>
</dbReference>
<evidence type="ECO:0000256" key="1">
    <source>
        <dbReference type="ARBA" id="ARBA00004141"/>
    </source>
</evidence>
<dbReference type="PANTHER" id="PTHR24075:SF6">
    <property type="entry name" value="ACTIVATING SIGNAL COINTEGRATOR 1 COMPLEX SUBUNIT 3"/>
    <property type="match status" value="1"/>
</dbReference>
<evidence type="ECO:0000256" key="6">
    <source>
        <dbReference type="ARBA" id="ARBA00023136"/>
    </source>
</evidence>
<keyword evidence="7" id="KW-0143">Chaperone</keyword>
<keyword evidence="4" id="KW-0256">Endoplasmic reticulum</keyword>
<evidence type="ECO:0000256" key="7">
    <source>
        <dbReference type="ARBA" id="ARBA00023186"/>
    </source>
</evidence>
<evidence type="ECO:0000256" key="4">
    <source>
        <dbReference type="ARBA" id="ARBA00022824"/>
    </source>
</evidence>